<organism evidence="9 10">
    <name type="scientific">Candidatus Desulfacyla euxinica</name>
    <dbReference type="NCBI Taxonomy" id="2841693"/>
    <lineage>
        <taxon>Bacteria</taxon>
        <taxon>Deltaproteobacteria</taxon>
        <taxon>Candidatus Desulfacyla</taxon>
    </lineage>
</organism>
<evidence type="ECO:0000256" key="5">
    <source>
        <dbReference type="ARBA" id="ARBA00023284"/>
    </source>
</evidence>
<dbReference type="EC" id="1.8.1.9" evidence="6"/>
<proteinExistence type="inferred from homology"/>
<evidence type="ECO:0000313" key="9">
    <source>
        <dbReference type="EMBL" id="MBC8178884.1"/>
    </source>
</evidence>
<dbReference type="GO" id="GO:0005737">
    <property type="term" value="C:cytoplasm"/>
    <property type="evidence" value="ECO:0007669"/>
    <property type="project" value="InterPro"/>
</dbReference>
<dbReference type="PROSITE" id="PS00573">
    <property type="entry name" value="PYRIDINE_REDOX_2"/>
    <property type="match status" value="1"/>
</dbReference>
<keyword evidence="4" id="KW-1015">Disulfide bond</keyword>
<accession>A0A8J6T8W1</accession>
<dbReference type="Gene3D" id="3.50.50.60">
    <property type="entry name" value="FAD/NAD(P)-binding domain"/>
    <property type="match status" value="2"/>
</dbReference>
<dbReference type="InterPro" id="IPR036188">
    <property type="entry name" value="FAD/NAD-bd_sf"/>
</dbReference>
<evidence type="ECO:0000256" key="2">
    <source>
        <dbReference type="ARBA" id="ARBA00022827"/>
    </source>
</evidence>
<evidence type="ECO:0000256" key="7">
    <source>
        <dbReference type="RuleBase" id="RU003881"/>
    </source>
</evidence>
<evidence type="ECO:0000256" key="4">
    <source>
        <dbReference type="ARBA" id="ARBA00023157"/>
    </source>
</evidence>
<sequence length="315" mass="34280">MADANNDNFSEFHDLIIIGAGPAGLSAGLYAARNKQDVVLVEKLSPGGQVLTTDLVENYPGFPDGIGGFELMDSIGKQAERFGLKILSHEVQGVDFKNQMKHLTLAYGSMEARSVIVTTGAQPRKLGIEGEELLTGKGVSYCGTCDGPFYREADIAIIGGGDTAVQEAVFLTRFASRVYVIHRRDELRATKIIQERAFANEKIEFIWDTIPLSIEGETGVERLRLRNVKTSKESTLNIEGVFVLVGTRPVTEFLEDAVDMDNQGFINVDRRQETNVQGVFAAGDVTSETPRQIATAVGEGVTAVLSAEEYLEDQA</sequence>
<dbReference type="PRINTS" id="PR00469">
    <property type="entry name" value="PNDRDTASEII"/>
</dbReference>
<dbReference type="PANTHER" id="PTHR48105">
    <property type="entry name" value="THIOREDOXIN REDUCTASE 1-RELATED-RELATED"/>
    <property type="match status" value="1"/>
</dbReference>
<reference evidence="9 10" key="1">
    <citation type="submission" date="2020-08" db="EMBL/GenBank/DDBJ databases">
        <title>Bridging the membrane lipid divide: bacteria of the FCB group superphylum have the potential to synthesize archaeal ether lipids.</title>
        <authorList>
            <person name="Villanueva L."/>
            <person name="Von Meijenfeldt F.A.B."/>
            <person name="Westbye A.B."/>
            <person name="Yadav S."/>
            <person name="Hopmans E.C."/>
            <person name="Dutilh B.E."/>
            <person name="Sinninghe Damste J.S."/>
        </authorList>
    </citation>
    <scope>NUCLEOTIDE SEQUENCE [LARGE SCALE GENOMIC DNA]</scope>
    <source>
        <strain evidence="9">NIOZ-UU27</strain>
    </source>
</reference>
<comment type="subunit">
    <text evidence="6">Homodimer.</text>
</comment>
<dbReference type="PRINTS" id="PR00368">
    <property type="entry name" value="FADPNR"/>
</dbReference>
<comment type="cofactor">
    <cofactor evidence="7">
        <name>FAD</name>
        <dbReference type="ChEBI" id="CHEBI:57692"/>
    </cofactor>
    <text evidence="7">Binds 1 FAD per subunit.</text>
</comment>
<feature type="domain" description="FAD/NAD(P)-binding" evidence="8">
    <location>
        <begin position="14"/>
        <end position="300"/>
    </location>
</feature>
<comment type="caution">
    <text evidence="9">The sequence shown here is derived from an EMBL/GenBank/DDBJ whole genome shotgun (WGS) entry which is preliminary data.</text>
</comment>
<evidence type="ECO:0000256" key="6">
    <source>
        <dbReference type="RuleBase" id="RU003880"/>
    </source>
</evidence>
<keyword evidence="2 6" id="KW-0274">FAD</keyword>
<protein>
    <recommendedName>
        <fullName evidence="6">Thioredoxin reductase</fullName>
        <ecNumber evidence="6">1.8.1.9</ecNumber>
    </recommendedName>
</protein>
<name>A0A8J6T8W1_9DELT</name>
<comment type="similarity">
    <text evidence="6">Belongs to the class-II pyridine nucleotide-disulfide oxidoreductase family.</text>
</comment>
<keyword evidence="7" id="KW-0521">NADP</keyword>
<keyword evidence="5 6" id="KW-0676">Redox-active center</keyword>
<dbReference type="SUPFAM" id="SSF51905">
    <property type="entry name" value="FAD/NAD(P)-binding domain"/>
    <property type="match status" value="1"/>
</dbReference>
<dbReference type="InterPro" id="IPR005982">
    <property type="entry name" value="Thioredox_Rdtase"/>
</dbReference>
<dbReference type="GO" id="GO:0019430">
    <property type="term" value="P:removal of superoxide radicals"/>
    <property type="evidence" value="ECO:0007669"/>
    <property type="project" value="UniProtKB-UniRule"/>
</dbReference>
<dbReference type="GO" id="GO:0004791">
    <property type="term" value="F:thioredoxin-disulfide reductase (NADPH) activity"/>
    <property type="evidence" value="ECO:0007669"/>
    <property type="project" value="UniProtKB-UniRule"/>
</dbReference>
<dbReference type="EMBL" id="JACNJD010000323">
    <property type="protein sequence ID" value="MBC8178884.1"/>
    <property type="molecule type" value="Genomic_DNA"/>
</dbReference>
<keyword evidence="1 6" id="KW-0285">Flavoprotein</keyword>
<dbReference type="Pfam" id="PF07992">
    <property type="entry name" value="Pyr_redox_2"/>
    <property type="match status" value="1"/>
</dbReference>
<dbReference type="InterPro" id="IPR050097">
    <property type="entry name" value="Ferredoxin-NADP_redctase_2"/>
</dbReference>
<dbReference type="Proteomes" id="UP000650524">
    <property type="component" value="Unassembled WGS sequence"/>
</dbReference>
<dbReference type="NCBIfam" id="TIGR01292">
    <property type="entry name" value="TRX_reduct"/>
    <property type="match status" value="1"/>
</dbReference>
<keyword evidence="3 6" id="KW-0560">Oxidoreductase</keyword>
<evidence type="ECO:0000256" key="3">
    <source>
        <dbReference type="ARBA" id="ARBA00023002"/>
    </source>
</evidence>
<dbReference type="InterPro" id="IPR008255">
    <property type="entry name" value="Pyr_nucl-diS_OxRdtase_2_AS"/>
</dbReference>
<evidence type="ECO:0000256" key="1">
    <source>
        <dbReference type="ARBA" id="ARBA00022630"/>
    </source>
</evidence>
<evidence type="ECO:0000259" key="8">
    <source>
        <dbReference type="Pfam" id="PF07992"/>
    </source>
</evidence>
<dbReference type="InterPro" id="IPR023753">
    <property type="entry name" value="FAD/NAD-binding_dom"/>
</dbReference>
<evidence type="ECO:0000313" key="10">
    <source>
        <dbReference type="Proteomes" id="UP000650524"/>
    </source>
</evidence>
<dbReference type="AlphaFoldDB" id="A0A8J6T8W1"/>
<gene>
    <name evidence="9" type="primary">trxB</name>
    <name evidence="9" type="ORF">H8E19_15880</name>
</gene>
<comment type="catalytic activity">
    <reaction evidence="6">
        <text>[thioredoxin]-dithiol + NADP(+) = [thioredoxin]-disulfide + NADPH + H(+)</text>
        <dbReference type="Rhea" id="RHEA:20345"/>
        <dbReference type="Rhea" id="RHEA-COMP:10698"/>
        <dbReference type="Rhea" id="RHEA-COMP:10700"/>
        <dbReference type="ChEBI" id="CHEBI:15378"/>
        <dbReference type="ChEBI" id="CHEBI:29950"/>
        <dbReference type="ChEBI" id="CHEBI:50058"/>
        <dbReference type="ChEBI" id="CHEBI:57783"/>
        <dbReference type="ChEBI" id="CHEBI:58349"/>
        <dbReference type="EC" id="1.8.1.9"/>
    </reaction>
</comment>